<dbReference type="InterPro" id="IPR035979">
    <property type="entry name" value="RBD_domain_sf"/>
</dbReference>
<evidence type="ECO:0000313" key="2">
    <source>
        <dbReference type="Proteomes" id="UP000001542"/>
    </source>
</evidence>
<organism evidence="1 2">
    <name type="scientific">Trichomonas vaginalis (strain ATCC PRA-98 / G3)</name>
    <dbReference type="NCBI Taxonomy" id="412133"/>
    <lineage>
        <taxon>Eukaryota</taxon>
        <taxon>Metamonada</taxon>
        <taxon>Parabasalia</taxon>
        <taxon>Trichomonadida</taxon>
        <taxon>Trichomonadidae</taxon>
        <taxon>Trichomonas</taxon>
    </lineage>
</organism>
<gene>
    <name evidence="1" type="ORF">TVAG_317580</name>
</gene>
<reference evidence="1" key="1">
    <citation type="submission" date="2006-10" db="EMBL/GenBank/DDBJ databases">
        <authorList>
            <person name="Amadeo P."/>
            <person name="Zhao Q."/>
            <person name="Wortman J."/>
            <person name="Fraser-Liggett C."/>
            <person name="Carlton J."/>
        </authorList>
    </citation>
    <scope>NUCLEOTIDE SEQUENCE</scope>
    <source>
        <strain evidence="1">G3</strain>
    </source>
</reference>
<dbReference type="SUPFAM" id="SSF54928">
    <property type="entry name" value="RNA-binding domain, RBD"/>
    <property type="match status" value="1"/>
</dbReference>
<keyword evidence="2" id="KW-1185">Reference proteome</keyword>
<dbReference type="VEuPathDB" id="TrichDB:TVAGG3_0476730"/>
<dbReference type="RefSeq" id="XP_001304699.1">
    <property type="nucleotide sequence ID" value="XM_001304698.1"/>
</dbReference>
<dbReference type="KEGG" id="tva:4749471"/>
<evidence type="ECO:0000313" key="1">
    <source>
        <dbReference type="EMBL" id="EAX91769.1"/>
    </source>
</evidence>
<accession>A2FTK7</accession>
<dbReference type="InParanoid" id="A2FTK7"/>
<dbReference type="EMBL" id="DS114012">
    <property type="protein sequence ID" value="EAX91769.1"/>
    <property type="molecule type" value="Genomic_DNA"/>
</dbReference>
<dbReference type="VEuPathDB" id="TrichDB:TVAG_317580"/>
<evidence type="ECO:0008006" key="3">
    <source>
        <dbReference type="Google" id="ProtNLM"/>
    </source>
</evidence>
<name>A2FTK7_TRIV3</name>
<sequence length="87" mass="10342">MGKKQNKRAVIFYELPADLDIVLFKYELEKFGEIQFFDMPRNSEGKWDRTCIVAYLFDTDNEKLLCNVPRVVFCGVHLKARFGYHQF</sequence>
<protein>
    <recommendedName>
        <fullName evidence="3">RRM domain-containing protein</fullName>
    </recommendedName>
</protein>
<dbReference type="SMR" id="A2FTK7"/>
<dbReference type="GO" id="GO:0003676">
    <property type="term" value="F:nucleic acid binding"/>
    <property type="evidence" value="ECO:0007669"/>
    <property type="project" value="InterPro"/>
</dbReference>
<proteinExistence type="predicted"/>
<dbReference type="Proteomes" id="UP000001542">
    <property type="component" value="Unassembled WGS sequence"/>
</dbReference>
<reference evidence="1" key="2">
    <citation type="journal article" date="2007" name="Science">
        <title>Draft genome sequence of the sexually transmitted pathogen Trichomonas vaginalis.</title>
        <authorList>
            <person name="Carlton J.M."/>
            <person name="Hirt R.P."/>
            <person name="Silva J.C."/>
            <person name="Delcher A.L."/>
            <person name="Schatz M."/>
            <person name="Zhao Q."/>
            <person name="Wortman J.R."/>
            <person name="Bidwell S.L."/>
            <person name="Alsmark U.C.M."/>
            <person name="Besteiro S."/>
            <person name="Sicheritz-Ponten T."/>
            <person name="Noel C.J."/>
            <person name="Dacks J.B."/>
            <person name="Foster P.G."/>
            <person name="Simillion C."/>
            <person name="Van de Peer Y."/>
            <person name="Miranda-Saavedra D."/>
            <person name="Barton G.J."/>
            <person name="Westrop G.D."/>
            <person name="Mueller S."/>
            <person name="Dessi D."/>
            <person name="Fiori P.L."/>
            <person name="Ren Q."/>
            <person name="Paulsen I."/>
            <person name="Zhang H."/>
            <person name="Bastida-Corcuera F.D."/>
            <person name="Simoes-Barbosa A."/>
            <person name="Brown M.T."/>
            <person name="Hayes R.D."/>
            <person name="Mukherjee M."/>
            <person name="Okumura C.Y."/>
            <person name="Schneider R."/>
            <person name="Smith A.J."/>
            <person name="Vanacova S."/>
            <person name="Villalvazo M."/>
            <person name="Haas B.J."/>
            <person name="Pertea M."/>
            <person name="Feldblyum T.V."/>
            <person name="Utterback T.R."/>
            <person name="Shu C.L."/>
            <person name="Osoegawa K."/>
            <person name="de Jong P.J."/>
            <person name="Hrdy I."/>
            <person name="Horvathova L."/>
            <person name="Zubacova Z."/>
            <person name="Dolezal P."/>
            <person name="Malik S.B."/>
            <person name="Logsdon J.M. Jr."/>
            <person name="Henze K."/>
            <person name="Gupta A."/>
            <person name="Wang C.C."/>
            <person name="Dunne R.L."/>
            <person name="Upcroft J.A."/>
            <person name="Upcroft P."/>
            <person name="White O."/>
            <person name="Salzberg S.L."/>
            <person name="Tang P."/>
            <person name="Chiu C.-H."/>
            <person name="Lee Y.-S."/>
            <person name="Embley T.M."/>
            <person name="Coombs G.H."/>
            <person name="Mottram J.C."/>
            <person name="Tachezy J."/>
            <person name="Fraser-Liggett C.M."/>
            <person name="Johnson P.J."/>
        </authorList>
    </citation>
    <scope>NUCLEOTIDE SEQUENCE [LARGE SCALE GENOMIC DNA]</scope>
    <source>
        <strain evidence="1">G3</strain>
    </source>
</reference>
<dbReference type="AlphaFoldDB" id="A2FTK7"/>